<keyword evidence="2" id="KW-1185">Reference proteome</keyword>
<evidence type="ECO:0000313" key="2">
    <source>
        <dbReference type="Proteomes" id="UP000024635"/>
    </source>
</evidence>
<proteinExistence type="predicted"/>
<reference evidence="2" key="1">
    <citation type="journal article" date="2015" name="Nat. Genet.">
        <title>The genome and transcriptome of the zoonotic hookworm Ancylostoma ceylanicum identify infection-specific gene families.</title>
        <authorList>
            <person name="Schwarz E.M."/>
            <person name="Hu Y."/>
            <person name="Antoshechkin I."/>
            <person name="Miller M.M."/>
            <person name="Sternberg P.W."/>
            <person name="Aroian R.V."/>
        </authorList>
    </citation>
    <scope>NUCLEOTIDE SEQUENCE</scope>
    <source>
        <strain evidence="2">HY135</strain>
    </source>
</reference>
<organism evidence="1 2">
    <name type="scientific">Ancylostoma ceylanicum</name>
    <dbReference type="NCBI Taxonomy" id="53326"/>
    <lineage>
        <taxon>Eukaryota</taxon>
        <taxon>Metazoa</taxon>
        <taxon>Ecdysozoa</taxon>
        <taxon>Nematoda</taxon>
        <taxon>Chromadorea</taxon>
        <taxon>Rhabditida</taxon>
        <taxon>Rhabditina</taxon>
        <taxon>Rhabditomorpha</taxon>
        <taxon>Strongyloidea</taxon>
        <taxon>Ancylostomatidae</taxon>
        <taxon>Ancylostomatinae</taxon>
        <taxon>Ancylostoma</taxon>
    </lineage>
</organism>
<protein>
    <submittedName>
        <fullName evidence="1">Uncharacterized protein</fullName>
    </submittedName>
</protein>
<sequence>MCLYYLFSDSKTEDNWRSYHGAKNAVAATKAAHYDEVCKKLDAKDGPLSISHQHHDDIETFHDVNDEQGLP</sequence>
<accession>A0A016VL56</accession>
<gene>
    <name evidence="1" type="primary">Acey_s0008.g164</name>
    <name evidence="1" type="ORF">Y032_0008g164</name>
</gene>
<name>A0A016VL56_9BILA</name>
<evidence type="ECO:0000313" key="1">
    <source>
        <dbReference type="EMBL" id="EYC27757.1"/>
    </source>
</evidence>
<dbReference type="EMBL" id="JARK01001344">
    <property type="protein sequence ID" value="EYC27757.1"/>
    <property type="molecule type" value="Genomic_DNA"/>
</dbReference>
<dbReference type="Proteomes" id="UP000024635">
    <property type="component" value="Unassembled WGS sequence"/>
</dbReference>
<dbReference type="AlphaFoldDB" id="A0A016VL56"/>
<comment type="caution">
    <text evidence="1">The sequence shown here is derived from an EMBL/GenBank/DDBJ whole genome shotgun (WGS) entry which is preliminary data.</text>
</comment>